<reference evidence="4 5" key="1">
    <citation type="submission" date="2015-09" db="EMBL/GenBank/DDBJ databases">
        <title>Draft Genome Sequence of Bradyrhizobium manausense Strain BR 3351T, a Novel Symbiotic Nitrogen-Fixing Alphaproteobacterium Isolated from Brazilian Amazon Rain Forest.</title>
        <authorList>
            <person name="De Araujo J.L."/>
            <person name="Zilli J.E."/>
        </authorList>
    </citation>
    <scope>NUCLEOTIDE SEQUENCE [LARGE SCALE GENOMIC DNA]</scope>
    <source>
        <strain evidence="4 5">BR3351</strain>
    </source>
</reference>
<gene>
    <name evidence="4" type="ORF">AOQ71_05750</name>
</gene>
<dbReference type="PANTHER" id="PTHR30222:SF2">
    <property type="entry name" value="ABC TRANSPORTER SUBSTRATE-BINDING PROTEIN"/>
    <property type="match status" value="1"/>
</dbReference>
<proteinExistence type="predicted"/>
<dbReference type="Gene3D" id="3.40.190.10">
    <property type="entry name" value="Periplasmic binding protein-like II"/>
    <property type="match status" value="2"/>
</dbReference>
<accession>A0A0R3E317</accession>
<evidence type="ECO:0000256" key="2">
    <source>
        <dbReference type="ARBA" id="ARBA00022764"/>
    </source>
</evidence>
<evidence type="ECO:0000313" key="5">
    <source>
        <dbReference type="Proteomes" id="UP000051936"/>
    </source>
</evidence>
<comment type="caution">
    <text evidence="4">The sequence shown here is derived from an EMBL/GenBank/DDBJ whole genome shotgun (WGS) entry which is preliminary data.</text>
</comment>
<evidence type="ECO:0000256" key="1">
    <source>
        <dbReference type="ARBA" id="ARBA00022729"/>
    </source>
</evidence>
<sequence>MMTKRNFGLGCALVGAMGLTTSADAAEQITFVSQGGAYQQAQTVAILDPSAKKLGITINQDSIPDAWPAIKTQVGSGKPIWDVVDTPTGNCLRGGEQGLMEKLDFSKIPNGAAMPEAYRSPYSVSYEFYSSVLSYSQKTFPKDAPNSWADFWDVKKFPGRRALRNHPFATLEAALMADGVAPDKLYPLDVDRAFKKLEEIKPHITVWWTSGAQSAQLLNDGEVDMEMAWNGRVSAVAKEGAKVAFTYNQGILQSTSLCILKGAPNLDTAVKFLNEAVDPVHQANLPLNIDYGPGNPKAFETGVINPERAAQLPSEPANASKQALMSYAWWSSPAGEAAEKRWASFMQK</sequence>
<feature type="signal peptide" evidence="3">
    <location>
        <begin position="1"/>
        <end position="25"/>
    </location>
</feature>
<keyword evidence="1 3" id="KW-0732">Signal</keyword>
<protein>
    <submittedName>
        <fullName evidence="4">ABC transporter substrate-binding protein</fullName>
    </submittedName>
</protein>
<dbReference type="InterPro" id="IPR006059">
    <property type="entry name" value="SBP"/>
</dbReference>
<evidence type="ECO:0000313" key="4">
    <source>
        <dbReference type="EMBL" id="KRQ16561.1"/>
    </source>
</evidence>
<dbReference type="RefSeq" id="WP_057743188.1">
    <property type="nucleotide sequence ID" value="NZ_LJYG01000026.1"/>
</dbReference>
<dbReference type="SUPFAM" id="SSF53850">
    <property type="entry name" value="Periplasmic binding protein-like II"/>
    <property type="match status" value="1"/>
</dbReference>
<keyword evidence="5" id="KW-1185">Reference proteome</keyword>
<dbReference type="Pfam" id="PF13416">
    <property type="entry name" value="SBP_bac_8"/>
    <property type="match status" value="1"/>
</dbReference>
<dbReference type="CDD" id="cd13589">
    <property type="entry name" value="PBP2_polyamine_RpCGA009"/>
    <property type="match status" value="1"/>
</dbReference>
<dbReference type="PANTHER" id="PTHR30222">
    <property type="entry name" value="SPERMIDINE/PUTRESCINE-BINDING PERIPLASMIC PROTEIN"/>
    <property type="match status" value="1"/>
</dbReference>
<organism evidence="4 5">
    <name type="scientific">Bradyrhizobium manausense</name>
    <dbReference type="NCBI Taxonomy" id="989370"/>
    <lineage>
        <taxon>Bacteria</taxon>
        <taxon>Pseudomonadati</taxon>
        <taxon>Pseudomonadota</taxon>
        <taxon>Alphaproteobacteria</taxon>
        <taxon>Hyphomicrobiales</taxon>
        <taxon>Nitrobacteraceae</taxon>
        <taxon>Bradyrhizobium</taxon>
    </lineage>
</organism>
<dbReference type="STRING" id="989370.AOQ71_05750"/>
<dbReference type="EMBL" id="LJYG01000026">
    <property type="protein sequence ID" value="KRQ16561.1"/>
    <property type="molecule type" value="Genomic_DNA"/>
</dbReference>
<evidence type="ECO:0000256" key="3">
    <source>
        <dbReference type="SAM" id="SignalP"/>
    </source>
</evidence>
<feature type="chain" id="PRO_5006436012" evidence="3">
    <location>
        <begin position="26"/>
        <end position="348"/>
    </location>
</feature>
<dbReference type="OrthoDB" id="9815444at2"/>
<dbReference type="AlphaFoldDB" id="A0A0R3E317"/>
<dbReference type="Proteomes" id="UP000051936">
    <property type="component" value="Unassembled WGS sequence"/>
</dbReference>
<name>A0A0R3E317_9BRAD</name>
<keyword evidence="2" id="KW-0574">Periplasm</keyword>